<feature type="domain" description="PPIase cyclophilin-type" evidence="5">
    <location>
        <begin position="101"/>
        <end position="252"/>
    </location>
</feature>
<dbReference type="InterPro" id="IPR029000">
    <property type="entry name" value="Cyclophilin-like_dom_sf"/>
</dbReference>
<evidence type="ECO:0000313" key="6">
    <source>
        <dbReference type="EMBL" id="SFC13173.1"/>
    </source>
</evidence>
<accession>A0A1I1GVH2</accession>
<dbReference type="RefSeq" id="WP_092541371.1">
    <property type="nucleotide sequence ID" value="NZ_FOKV01000002.1"/>
</dbReference>
<dbReference type="OrthoDB" id="9807797at2"/>
<comment type="function">
    <text evidence="3">PPIases accelerate the folding of proteins. It catalyzes the cis-trans isomerization of proline imidic peptide bonds in oligopeptides.</text>
</comment>
<evidence type="ECO:0000256" key="2">
    <source>
        <dbReference type="ARBA" id="ARBA00023235"/>
    </source>
</evidence>
<dbReference type="EMBL" id="FOKV01000002">
    <property type="protein sequence ID" value="SFC13173.1"/>
    <property type="molecule type" value="Genomic_DNA"/>
</dbReference>
<dbReference type="PANTHER" id="PTHR45625">
    <property type="entry name" value="PEPTIDYL-PROLYL CIS-TRANS ISOMERASE-RELATED"/>
    <property type="match status" value="1"/>
</dbReference>
<evidence type="ECO:0000256" key="3">
    <source>
        <dbReference type="RuleBase" id="RU363019"/>
    </source>
</evidence>
<dbReference type="Gene3D" id="2.40.100.10">
    <property type="entry name" value="Cyclophilin-like"/>
    <property type="match status" value="1"/>
</dbReference>
<feature type="compositionally biased region" description="Polar residues" evidence="4">
    <location>
        <begin position="30"/>
        <end position="40"/>
    </location>
</feature>
<dbReference type="AlphaFoldDB" id="A0A1I1GVH2"/>
<dbReference type="Pfam" id="PF00160">
    <property type="entry name" value="Pro_isomerase"/>
    <property type="match status" value="1"/>
</dbReference>
<keyword evidence="1 3" id="KW-0697">Rotamase</keyword>
<dbReference type="PANTHER" id="PTHR45625:SF4">
    <property type="entry name" value="PEPTIDYLPROLYL ISOMERASE DOMAIN AND WD REPEAT-CONTAINING PROTEIN 1"/>
    <property type="match status" value="1"/>
</dbReference>
<sequence length="252" mass="28428">MFKRVSVIAILVVSIFASCEDKKTSKENNSENTSKAVKNSTKNEDSVKSEVDSAKIKKEQAKALTEKDTAFPIPQEKLIPFLMEYGKKNPENKVRITTSFGSFEVTLYRDTPLHRANFIMLIKNDYFDNTYFHRVAPNFVIQGGNSDNASTNIKRHDIGDYLIPNELDAGHRHVRGAFSAAKYAEQNTSKASSPFEFFVVLNPNGAHHLDDEHTVYGYVSKGMDVVDEISKVKTGQSEWPIDNIEMQVEIIE</sequence>
<dbReference type="PROSITE" id="PS51257">
    <property type="entry name" value="PROKAR_LIPOPROTEIN"/>
    <property type="match status" value="1"/>
</dbReference>
<feature type="region of interest" description="Disordered" evidence="4">
    <location>
        <begin position="23"/>
        <end position="51"/>
    </location>
</feature>
<dbReference type="GO" id="GO:0003755">
    <property type="term" value="F:peptidyl-prolyl cis-trans isomerase activity"/>
    <property type="evidence" value="ECO:0007669"/>
    <property type="project" value="UniProtKB-UniRule"/>
</dbReference>
<evidence type="ECO:0000259" key="5">
    <source>
        <dbReference type="PROSITE" id="PS50072"/>
    </source>
</evidence>
<dbReference type="InterPro" id="IPR044666">
    <property type="entry name" value="Cyclophilin_A-like"/>
</dbReference>
<gene>
    <name evidence="6" type="ORF">SAMN04487907_102351</name>
</gene>
<dbReference type="EC" id="5.2.1.8" evidence="3"/>
<organism evidence="6 7">
    <name type="scientific">Zunongwangia mangrovi</name>
    <dbReference type="NCBI Taxonomy" id="1334022"/>
    <lineage>
        <taxon>Bacteria</taxon>
        <taxon>Pseudomonadati</taxon>
        <taxon>Bacteroidota</taxon>
        <taxon>Flavobacteriia</taxon>
        <taxon>Flavobacteriales</taxon>
        <taxon>Flavobacteriaceae</taxon>
        <taxon>Zunongwangia</taxon>
    </lineage>
</organism>
<dbReference type="STRING" id="1334022.SAMN04487907_102351"/>
<dbReference type="Proteomes" id="UP000199438">
    <property type="component" value="Unassembled WGS sequence"/>
</dbReference>
<dbReference type="InterPro" id="IPR002130">
    <property type="entry name" value="Cyclophilin-type_PPIase_dom"/>
</dbReference>
<dbReference type="PROSITE" id="PS50072">
    <property type="entry name" value="CSA_PPIASE_2"/>
    <property type="match status" value="1"/>
</dbReference>
<dbReference type="PRINTS" id="PR00153">
    <property type="entry name" value="CSAPPISMRASE"/>
</dbReference>
<proteinExistence type="inferred from homology"/>
<feature type="compositionally biased region" description="Basic and acidic residues" evidence="4">
    <location>
        <begin position="41"/>
        <end position="51"/>
    </location>
</feature>
<evidence type="ECO:0000256" key="1">
    <source>
        <dbReference type="ARBA" id="ARBA00023110"/>
    </source>
</evidence>
<keyword evidence="2 3" id="KW-0413">Isomerase</keyword>
<protein>
    <recommendedName>
        <fullName evidence="3">Peptidyl-prolyl cis-trans isomerase</fullName>
        <shortName evidence="3">PPIase</shortName>
        <ecNumber evidence="3">5.2.1.8</ecNumber>
    </recommendedName>
</protein>
<comment type="catalytic activity">
    <reaction evidence="3">
        <text>[protein]-peptidylproline (omega=180) = [protein]-peptidylproline (omega=0)</text>
        <dbReference type="Rhea" id="RHEA:16237"/>
        <dbReference type="Rhea" id="RHEA-COMP:10747"/>
        <dbReference type="Rhea" id="RHEA-COMP:10748"/>
        <dbReference type="ChEBI" id="CHEBI:83833"/>
        <dbReference type="ChEBI" id="CHEBI:83834"/>
        <dbReference type="EC" id="5.2.1.8"/>
    </reaction>
</comment>
<comment type="similarity">
    <text evidence="3">Belongs to the cyclophilin-type PPIase family.</text>
</comment>
<name>A0A1I1GVH2_9FLAO</name>
<dbReference type="SUPFAM" id="SSF50891">
    <property type="entry name" value="Cyclophilin-like"/>
    <property type="match status" value="1"/>
</dbReference>
<evidence type="ECO:0000313" key="7">
    <source>
        <dbReference type="Proteomes" id="UP000199438"/>
    </source>
</evidence>
<dbReference type="CDD" id="cd00317">
    <property type="entry name" value="cyclophilin"/>
    <property type="match status" value="1"/>
</dbReference>
<keyword evidence="7" id="KW-1185">Reference proteome</keyword>
<reference evidence="7" key="1">
    <citation type="submission" date="2016-10" db="EMBL/GenBank/DDBJ databases">
        <authorList>
            <person name="Varghese N."/>
            <person name="Submissions S."/>
        </authorList>
    </citation>
    <scope>NUCLEOTIDE SEQUENCE [LARGE SCALE GENOMIC DNA]</scope>
    <source>
        <strain evidence="7">DSM 24499</strain>
    </source>
</reference>
<evidence type="ECO:0000256" key="4">
    <source>
        <dbReference type="SAM" id="MobiDB-lite"/>
    </source>
</evidence>